<evidence type="ECO:0000313" key="2">
    <source>
        <dbReference type="EMBL" id="QKM71834.1"/>
    </source>
</evidence>
<dbReference type="Proteomes" id="UP000005940">
    <property type="component" value="Chromosome"/>
</dbReference>
<feature type="domain" description="N-acetyltransferase" evidence="1">
    <location>
        <begin position="36"/>
        <end position="206"/>
    </location>
</feature>
<accession>A0A7G3UNB1</accession>
<dbReference type="PANTHER" id="PTHR43610:SF1">
    <property type="entry name" value="N-ACETYLTRANSFERASE DOMAIN-CONTAINING PROTEIN"/>
    <property type="match status" value="1"/>
</dbReference>
<gene>
    <name evidence="2" type="ORF">STSU_023920</name>
</gene>
<dbReference type="InterPro" id="IPR016181">
    <property type="entry name" value="Acyl_CoA_acyltransferase"/>
</dbReference>
<dbReference type="Gene3D" id="3.40.630.30">
    <property type="match status" value="1"/>
</dbReference>
<reference evidence="2 3" key="1">
    <citation type="journal article" date="2012" name="J. Bacteriol.">
        <title>Draft genome of Streptomyces tsukubaensis NRRL 18488, the producer of the clinically important immunosuppressant tacrolimus (FK506).</title>
        <authorList>
            <person name="Barreiro C."/>
            <person name="Prieto C."/>
            <person name="Sola-Landa A."/>
            <person name="Solera E."/>
            <person name="Martinez-Castro M."/>
            <person name="Perez-Redondo R."/>
            <person name="Garcia-Estrada C."/>
            <person name="Aparicio J.F."/>
            <person name="Fernandez-Martinez L.T."/>
            <person name="Santos-Aberturas J."/>
            <person name="Salehi-Najafabadi Z."/>
            <person name="Rodriguez-Garcia A."/>
            <person name="Tauch A."/>
            <person name="Martin J.F."/>
        </authorList>
    </citation>
    <scope>NUCLEOTIDE SEQUENCE [LARGE SCALE GENOMIC DNA]</scope>
    <source>
        <strain evidence="3">DSM 42081 / NBRC 108919 / NRRL 18488 / 9993</strain>
    </source>
</reference>
<dbReference type="InterPro" id="IPR000182">
    <property type="entry name" value="GNAT_dom"/>
</dbReference>
<dbReference type="PANTHER" id="PTHR43610">
    <property type="entry name" value="BLL6696 PROTEIN"/>
    <property type="match status" value="1"/>
</dbReference>
<evidence type="ECO:0000313" key="3">
    <source>
        <dbReference type="Proteomes" id="UP000005940"/>
    </source>
</evidence>
<dbReference type="PROSITE" id="PS51186">
    <property type="entry name" value="GNAT"/>
    <property type="match status" value="1"/>
</dbReference>
<dbReference type="AlphaFoldDB" id="A0A7G3UNB1"/>
<protein>
    <submittedName>
        <fullName evidence="2">N-acetyltransferase</fullName>
    </submittedName>
</protein>
<dbReference type="SUPFAM" id="SSF55729">
    <property type="entry name" value="Acyl-CoA N-acyltransferases (Nat)"/>
    <property type="match status" value="1"/>
</dbReference>
<proteinExistence type="predicted"/>
<organism evidence="2 3">
    <name type="scientific">Streptomyces tsukubensis (strain DSM 42081 / NBRC 108919 / NRRL 18488 / 9993)</name>
    <dbReference type="NCBI Taxonomy" id="1114943"/>
    <lineage>
        <taxon>Bacteria</taxon>
        <taxon>Bacillati</taxon>
        <taxon>Actinomycetota</taxon>
        <taxon>Actinomycetes</taxon>
        <taxon>Kitasatosporales</taxon>
        <taxon>Streptomycetaceae</taxon>
        <taxon>Streptomyces</taxon>
    </lineage>
</organism>
<sequence>MPHTTDIADTAATTSITGSADTTGFSLKPTLHGERVTLRPFTEADVPVMAAILDDPEVLRFTGSTDEEESDAADPQATAALHTWYTSRNDQHDRLDLAVVDRTSGRVVGEVVLHEWDPANRNCRFRTLIGPEGRGRGLGTEATRMIVDHGFEHIGLHRIALSVFAFNPRARRVYEKVGFVAEGVEREVLRHGDTWVDATAMSVLAHEWRALHRP</sequence>
<dbReference type="EMBL" id="CP029159">
    <property type="protein sequence ID" value="QKM71834.1"/>
    <property type="molecule type" value="Genomic_DNA"/>
</dbReference>
<dbReference type="Pfam" id="PF13302">
    <property type="entry name" value="Acetyltransf_3"/>
    <property type="match status" value="1"/>
</dbReference>
<name>A0A7G3UNB1_STRT9</name>
<dbReference type="GO" id="GO:0016747">
    <property type="term" value="F:acyltransferase activity, transferring groups other than amino-acyl groups"/>
    <property type="evidence" value="ECO:0007669"/>
    <property type="project" value="InterPro"/>
</dbReference>
<dbReference type="CDD" id="cd04301">
    <property type="entry name" value="NAT_SF"/>
    <property type="match status" value="1"/>
</dbReference>
<keyword evidence="3" id="KW-1185">Reference proteome</keyword>
<evidence type="ECO:0000259" key="1">
    <source>
        <dbReference type="PROSITE" id="PS51186"/>
    </source>
</evidence>